<dbReference type="GO" id="GO:0015420">
    <property type="term" value="F:ABC-type vitamin B12 transporter activity"/>
    <property type="evidence" value="ECO:0007669"/>
    <property type="project" value="InterPro"/>
</dbReference>
<proteinExistence type="inferred from homology"/>
<dbReference type="EMBL" id="QJUP01000009">
    <property type="protein sequence ID" value="TBU97337.1"/>
    <property type="molecule type" value="Genomic_DNA"/>
</dbReference>
<evidence type="ECO:0000256" key="7">
    <source>
        <dbReference type="ARBA" id="ARBA00023077"/>
    </source>
</evidence>
<keyword evidence="7 12" id="KW-0798">TonB box</keyword>
<evidence type="ECO:0000256" key="1">
    <source>
        <dbReference type="ARBA" id="ARBA00004571"/>
    </source>
</evidence>
<keyword evidence="4 11" id="KW-0812">Transmembrane</keyword>
<dbReference type="PANTHER" id="PTHR30069:SF53">
    <property type="entry name" value="COLICIN I RECEPTOR-RELATED"/>
    <property type="match status" value="1"/>
</dbReference>
<feature type="chain" id="PRO_5020372611" evidence="13">
    <location>
        <begin position="26"/>
        <end position="624"/>
    </location>
</feature>
<dbReference type="CDD" id="cd01347">
    <property type="entry name" value="ligand_gated_channel"/>
    <property type="match status" value="1"/>
</dbReference>
<evidence type="ECO:0000256" key="4">
    <source>
        <dbReference type="ARBA" id="ARBA00022692"/>
    </source>
</evidence>
<dbReference type="AlphaFoldDB" id="A0A4Q9R9I6"/>
<keyword evidence="8" id="KW-0626">Porin</keyword>
<evidence type="ECO:0000256" key="8">
    <source>
        <dbReference type="ARBA" id="ARBA00023114"/>
    </source>
</evidence>
<dbReference type="Proteomes" id="UP000292639">
    <property type="component" value="Unassembled WGS sequence"/>
</dbReference>
<evidence type="ECO:0000259" key="14">
    <source>
        <dbReference type="Pfam" id="PF00593"/>
    </source>
</evidence>
<sequence length="624" mass="68328">MNRSFTRSAACLLLGVSCMASLAQAESLLLDEQLVTATRTLQSPANTSASSSVVTREDIERSQAASVLEALRGLAGVAITSNGGRGKSSTVQLRGTNDKHLLVLVDGIKVGSATSGSAALHSIPVEQIERIEVVRGPRSSLYGSEAVGGVIQVFTRKGSADGLKPYFSVGAGSRSSYGATAGVAGGDGAAWYSLGVASESTDGINARAYRSSAPRAYEPDADGYRELSASLRGGYRFDNGLELDANWLQSKGHSDIDSRGSSGASGRDAYSDSRLQVLGGRARFSPLEPWQVSLQVGHSEDRSDQFQDGAFYSRFDTARDTFSWQNDLRLDESQLLTLGFDYQRDRIDTSNDYLKDSRHNRGAFVQYLASFGRHGLEAALRRDKDQFFGSHDTGSLGWSYALNDELTLTAAYGTAFRAPTFNDLYYPASASTAGNPHVRPEESESFEVGLKGSQQWGEWSLNAFETRIDDLIVWSGSSPMRPDNVDVARIRGLESVLRTDFAGWDIVSALTFLDPQDRSKENHGHLLQRRAKRAFNLDVDRRFGPLGLGATLYASSQRFDSASNTDASRMPGYALVDLRGEYRFDRAWRLQVKLSNLFDRDYETAQTYEQPGRAVYFTLRYQVL</sequence>
<dbReference type="Pfam" id="PF00593">
    <property type="entry name" value="TonB_dep_Rec_b-barrel"/>
    <property type="match status" value="1"/>
</dbReference>
<keyword evidence="5 13" id="KW-0732">Signal</keyword>
<evidence type="ECO:0000256" key="13">
    <source>
        <dbReference type="SAM" id="SignalP"/>
    </source>
</evidence>
<evidence type="ECO:0000256" key="3">
    <source>
        <dbReference type="ARBA" id="ARBA00022452"/>
    </source>
</evidence>
<evidence type="ECO:0000256" key="2">
    <source>
        <dbReference type="ARBA" id="ARBA00022448"/>
    </source>
</evidence>
<dbReference type="GO" id="GO:0046930">
    <property type="term" value="C:pore complex"/>
    <property type="evidence" value="ECO:0007669"/>
    <property type="project" value="UniProtKB-KW"/>
</dbReference>
<name>A0A4Q9R9I6_9GAMM</name>
<dbReference type="InterPro" id="IPR010101">
    <property type="entry name" value="B12_transptr_BtuB"/>
</dbReference>
<evidence type="ECO:0000256" key="10">
    <source>
        <dbReference type="ARBA" id="ARBA00023237"/>
    </source>
</evidence>
<evidence type="ECO:0000256" key="5">
    <source>
        <dbReference type="ARBA" id="ARBA00022729"/>
    </source>
</evidence>
<comment type="subcellular location">
    <subcellularLocation>
        <location evidence="1 11">Cell outer membrane</location>
        <topology evidence="1 11">Multi-pass membrane protein</topology>
    </subcellularLocation>
</comment>
<dbReference type="PANTHER" id="PTHR30069">
    <property type="entry name" value="TONB-DEPENDENT OUTER MEMBRANE RECEPTOR"/>
    <property type="match status" value="1"/>
</dbReference>
<evidence type="ECO:0000259" key="15">
    <source>
        <dbReference type="Pfam" id="PF07715"/>
    </source>
</evidence>
<dbReference type="GO" id="GO:0006811">
    <property type="term" value="P:monoatomic ion transport"/>
    <property type="evidence" value="ECO:0007669"/>
    <property type="project" value="UniProtKB-KW"/>
</dbReference>
<evidence type="ECO:0000313" key="16">
    <source>
        <dbReference type="EMBL" id="TBU97337.1"/>
    </source>
</evidence>
<comment type="caution">
    <text evidence="16">The sequence shown here is derived from an EMBL/GenBank/DDBJ whole genome shotgun (WGS) entry which is preliminary data.</text>
</comment>
<dbReference type="Gene3D" id="2.170.130.10">
    <property type="entry name" value="TonB-dependent receptor, plug domain"/>
    <property type="match status" value="1"/>
</dbReference>
<dbReference type="PROSITE" id="PS52016">
    <property type="entry name" value="TONB_DEPENDENT_REC_3"/>
    <property type="match status" value="1"/>
</dbReference>
<dbReference type="GO" id="GO:0009279">
    <property type="term" value="C:cell outer membrane"/>
    <property type="evidence" value="ECO:0007669"/>
    <property type="project" value="UniProtKB-SubCell"/>
</dbReference>
<feature type="signal peptide" evidence="13">
    <location>
        <begin position="1"/>
        <end position="25"/>
    </location>
</feature>
<dbReference type="Pfam" id="PF07715">
    <property type="entry name" value="Plug"/>
    <property type="match status" value="1"/>
</dbReference>
<gene>
    <name evidence="16" type="primary">btuB</name>
    <name evidence="16" type="ORF">DNJ96_08540</name>
</gene>
<dbReference type="InterPro" id="IPR039426">
    <property type="entry name" value="TonB-dep_rcpt-like"/>
</dbReference>
<reference evidence="16 17" key="1">
    <citation type="submission" date="2018-06" db="EMBL/GenBank/DDBJ databases">
        <title>Three novel Pseudomonas species isolated from symptomatic oak.</title>
        <authorList>
            <person name="Bueno-Gonzalez V."/>
            <person name="Brady C."/>
        </authorList>
    </citation>
    <scope>NUCLEOTIDE SEQUENCE [LARGE SCALE GENOMIC DNA]</scope>
    <source>
        <strain evidence="16 17">P17C</strain>
    </source>
</reference>
<keyword evidence="3 11" id="KW-1134">Transmembrane beta strand</keyword>
<accession>A0A4Q9R9I6</accession>
<keyword evidence="16" id="KW-0675">Receptor</keyword>
<dbReference type="Gene3D" id="2.40.170.20">
    <property type="entry name" value="TonB-dependent receptor, beta-barrel domain"/>
    <property type="match status" value="1"/>
</dbReference>
<dbReference type="InterPro" id="IPR012910">
    <property type="entry name" value="Plug_dom"/>
</dbReference>
<evidence type="ECO:0000313" key="17">
    <source>
        <dbReference type="Proteomes" id="UP000292639"/>
    </source>
</evidence>
<protein>
    <submittedName>
        <fullName evidence="16">TonB-dependent vitamin B12 receptor</fullName>
    </submittedName>
</protein>
<keyword evidence="9 11" id="KW-0472">Membrane</keyword>
<evidence type="ECO:0000256" key="11">
    <source>
        <dbReference type="PROSITE-ProRule" id="PRU01360"/>
    </source>
</evidence>
<dbReference type="SUPFAM" id="SSF56935">
    <property type="entry name" value="Porins"/>
    <property type="match status" value="1"/>
</dbReference>
<dbReference type="InterPro" id="IPR000531">
    <property type="entry name" value="Beta-barrel_TonB"/>
</dbReference>
<dbReference type="InterPro" id="IPR037066">
    <property type="entry name" value="Plug_dom_sf"/>
</dbReference>
<keyword evidence="17" id="KW-1185">Reference proteome</keyword>
<dbReference type="InterPro" id="IPR036942">
    <property type="entry name" value="Beta-barrel_TonB_sf"/>
</dbReference>
<feature type="domain" description="TonB-dependent receptor plug" evidence="15">
    <location>
        <begin position="45"/>
        <end position="150"/>
    </location>
</feature>
<dbReference type="OrthoDB" id="9764669at2"/>
<dbReference type="RefSeq" id="WP_131184272.1">
    <property type="nucleotide sequence ID" value="NZ_QJUO01000011.1"/>
</dbReference>
<organism evidence="16 17">
    <name type="scientific">Stutzerimonas kirkiae</name>
    <dbReference type="NCBI Taxonomy" id="2211392"/>
    <lineage>
        <taxon>Bacteria</taxon>
        <taxon>Pseudomonadati</taxon>
        <taxon>Pseudomonadota</taxon>
        <taxon>Gammaproteobacteria</taxon>
        <taxon>Pseudomonadales</taxon>
        <taxon>Pseudomonadaceae</taxon>
        <taxon>Stutzerimonas</taxon>
    </lineage>
</organism>
<evidence type="ECO:0000256" key="6">
    <source>
        <dbReference type="ARBA" id="ARBA00023065"/>
    </source>
</evidence>
<keyword evidence="6" id="KW-0406">Ion transport</keyword>
<dbReference type="PROSITE" id="PS51257">
    <property type="entry name" value="PROKAR_LIPOPROTEIN"/>
    <property type="match status" value="1"/>
</dbReference>
<dbReference type="NCBIfam" id="TIGR01779">
    <property type="entry name" value="TonB-B12"/>
    <property type="match status" value="1"/>
</dbReference>
<evidence type="ECO:0000256" key="9">
    <source>
        <dbReference type="ARBA" id="ARBA00023136"/>
    </source>
</evidence>
<feature type="domain" description="TonB-dependent receptor-like beta-barrel" evidence="14">
    <location>
        <begin position="231"/>
        <end position="597"/>
    </location>
</feature>
<comment type="similarity">
    <text evidence="11 12">Belongs to the TonB-dependent receptor family.</text>
</comment>
<dbReference type="GO" id="GO:0015288">
    <property type="term" value="F:porin activity"/>
    <property type="evidence" value="ECO:0007669"/>
    <property type="project" value="UniProtKB-KW"/>
</dbReference>
<keyword evidence="10 11" id="KW-0998">Cell outer membrane</keyword>
<keyword evidence="2 11" id="KW-0813">Transport</keyword>
<evidence type="ECO:0000256" key="12">
    <source>
        <dbReference type="RuleBase" id="RU003357"/>
    </source>
</evidence>